<sequence>MHFTVLTAVTLPENCGQAINLPATVRINELVAALRRARFGDNAAKDALDSELVETQVRFEQMVEDLVDNRLLPYCENIEDRAYLEFVDCTEECRREYENDGEVMVRLVNGKWLPMYDHQIYNTYEVYEGKVYQRNFGPLHHRKRTKRAKQMKVMKIPFRKQYSDYKEYAEKYGNYEKGDGTDAYGYYLNPNAEWDWFQIGGRWPNRFLVKSNCCTVFSGELSFFLKDEPDEETPDGYCWVTGARKKDIAWDVMKALFIQREKEIFLKCEEWYRDGTLPNGSWSMFITDKGVESWGSLLYAKGETLEECLRRKGLSEEYQYPLGTYALLSDDGWTDRYRMGCEDENMNSENERQWDQAVQQYIASLPDDAMLVSVDCHI</sequence>
<dbReference type="Proteomes" id="UP000003639">
    <property type="component" value="Unassembled WGS sequence"/>
</dbReference>
<comment type="caution">
    <text evidence="1">The sequence shown here is derived from an EMBL/GenBank/DDBJ whole genome shotgun (WGS) entry which is preliminary data.</text>
</comment>
<keyword evidence="2" id="KW-1185">Reference proteome</keyword>
<accession>A6NWM7</accession>
<dbReference type="STRING" id="411467.BACCAP_02621"/>
<dbReference type="EMBL" id="AAXG02000016">
    <property type="protein sequence ID" value="EDM99564.1"/>
    <property type="molecule type" value="Genomic_DNA"/>
</dbReference>
<evidence type="ECO:0000313" key="2">
    <source>
        <dbReference type="Proteomes" id="UP000003639"/>
    </source>
</evidence>
<protein>
    <submittedName>
        <fullName evidence="1">Uncharacterized protein</fullName>
    </submittedName>
</protein>
<evidence type="ECO:0000313" key="1">
    <source>
        <dbReference type="EMBL" id="EDM99564.1"/>
    </source>
</evidence>
<proteinExistence type="predicted"/>
<dbReference type="OrthoDB" id="9152081at2"/>
<dbReference type="AlphaFoldDB" id="A6NWM7"/>
<dbReference type="RefSeq" id="WP_006573151.1">
    <property type="nucleotide sequence ID" value="NZ_AAXG02000016.1"/>
</dbReference>
<reference evidence="1 2" key="1">
    <citation type="submission" date="2007-04" db="EMBL/GenBank/DDBJ databases">
        <authorList>
            <person name="Fulton L."/>
            <person name="Clifton S."/>
            <person name="Fulton B."/>
            <person name="Xu J."/>
            <person name="Minx P."/>
            <person name="Pepin K.H."/>
            <person name="Johnson M."/>
            <person name="Thiruvilangam P."/>
            <person name="Bhonagiri V."/>
            <person name="Nash W.E."/>
            <person name="Mardis E.R."/>
            <person name="Wilson R.K."/>
        </authorList>
    </citation>
    <scope>NUCLEOTIDE SEQUENCE [LARGE SCALE GENOMIC DNA]</scope>
    <source>
        <strain evidence="1 2">ATCC 29799</strain>
    </source>
</reference>
<name>A6NWM7_9FIRM</name>
<gene>
    <name evidence="1" type="ORF">BACCAP_02621</name>
</gene>
<dbReference type="eggNOG" id="ENOG502Z8KE">
    <property type="taxonomic scope" value="Bacteria"/>
</dbReference>
<reference evidence="1 2" key="2">
    <citation type="submission" date="2007-06" db="EMBL/GenBank/DDBJ databases">
        <title>Draft genome sequence of Pseudoflavonifractor capillosus ATCC 29799.</title>
        <authorList>
            <person name="Sudarsanam P."/>
            <person name="Ley R."/>
            <person name="Guruge J."/>
            <person name="Turnbaugh P.J."/>
            <person name="Mahowald M."/>
            <person name="Liep D."/>
            <person name="Gordon J."/>
        </authorList>
    </citation>
    <scope>NUCLEOTIDE SEQUENCE [LARGE SCALE GENOMIC DNA]</scope>
    <source>
        <strain evidence="1 2">ATCC 29799</strain>
    </source>
</reference>
<organism evidence="1 2">
    <name type="scientific">Pseudoflavonifractor capillosus ATCC 29799</name>
    <dbReference type="NCBI Taxonomy" id="411467"/>
    <lineage>
        <taxon>Bacteria</taxon>
        <taxon>Bacillati</taxon>
        <taxon>Bacillota</taxon>
        <taxon>Clostridia</taxon>
        <taxon>Eubacteriales</taxon>
        <taxon>Oscillospiraceae</taxon>
        <taxon>Pseudoflavonifractor</taxon>
    </lineage>
</organism>